<dbReference type="NCBIfam" id="TIGR03082">
    <property type="entry name" value="Gneg_AbrB_dup"/>
    <property type="match status" value="2"/>
</dbReference>
<keyword evidence="1" id="KW-1133">Transmembrane helix</keyword>
<name>A0ABT2QQ16_9STAP</name>
<feature type="transmembrane region" description="Helical" evidence="1">
    <location>
        <begin position="138"/>
        <end position="165"/>
    </location>
</feature>
<organism evidence="2 3">
    <name type="scientific">Staphylococcus marylandisciuri</name>
    <dbReference type="NCBI Taxonomy" id="2981529"/>
    <lineage>
        <taxon>Bacteria</taxon>
        <taxon>Bacillati</taxon>
        <taxon>Bacillota</taxon>
        <taxon>Bacilli</taxon>
        <taxon>Bacillales</taxon>
        <taxon>Staphylococcaceae</taxon>
        <taxon>Staphylococcus</taxon>
    </lineage>
</organism>
<evidence type="ECO:0000313" key="3">
    <source>
        <dbReference type="Proteomes" id="UP001209553"/>
    </source>
</evidence>
<dbReference type="Proteomes" id="UP001209553">
    <property type="component" value="Unassembled WGS sequence"/>
</dbReference>
<feature type="transmembrane region" description="Helical" evidence="1">
    <location>
        <begin position="330"/>
        <end position="348"/>
    </location>
</feature>
<evidence type="ECO:0000313" key="2">
    <source>
        <dbReference type="EMBL" id="MCU5746069.1"/>
    </source>
</evidence>
<dbReference type="InterPro" id="IPR007820">
    <property type="entry name" value="AbrB_fam"/>
</dbReference>
<dbReference type="PANTHER" id="PTHR38457:SF1">
    <property type="entry name" value="REGULATOR ABRB-RELATED"/>
    <property type="match status" value="1"/>
</dbReference>
<reference evidence="2 3" key="1">
    <citation type="journal article" date="2023" name="Int. J. Syst. Evol. Microbiol.">
        <title>Streptococcus sciuri sp. nov., Staphylococcus marylandisciuri sp. nov. and Staphylococcus americanisciuri sp. nov., isolated from faeces of eastern grey squirrel (Sciurus carolinensis).</title>
        <authorList>
            <person name="Volokhov D.V."/>
            <person name="Zagorodnyaya T.A."/>
            <person name="Furtak V.A."/>
            <person name="Nattanmai G."/>
            <person name="Randall L."/>
            <person name="Jose S."/>
            <person name="Gao Y."/>
            <person name="Eisenberg T."/>
            <person name="Delmonte P."/>
            <person name="Blom J."/>
            <person name="Mitchell K.K."/>
        </authorList>
    </citation>
    <scope>NUCLEOTIDE SEQUENCE [LARGE SCALE GENOMIC DNA]</scope>
    <source>
        <strain evidence="2 3">SQ8-PEA</strain>
    </source>
</reference>
<feature type="transmembrane region" description="Helical" evidence="1">
    <location>
        <begin position="5"/>
        <end position="22"/>
    </location>
</feature>
<keyword evidence="1" id="KW-0472">Membrane</keyword>
<feature type="transmembrane region" description="Helical" evidence="1">
    <location>
        <begin position="53"/>
        <end position="72"/>
    </location>
</feature>
<dbReference type="InterPro" id="IPR017516">
    <property type="entry name" value="AbrB_dup"/>
</dbReference>
<feature type="transmembrane region" description="Helical" evidence="1">
    <location>
        <begin position="84"/>
        <end position="105"/>
    </location>
</feature>
<dbReference type="PIRSF" id="PIRSF038991">
    <property type="entry name" value="Protein_AbrB"/>
    <property type="match status" value="1"/>
</dbReference>
<gene>
    <name evidence="2" type="ORF">N9R04_04955</name>
</gene>
<dbReference type="Pfam" id="PF05145">
    <property type="entry name" value="AbrB"/>
    <property type="match status" value="1"/>
</dbReference>
<protein>
    <submittedName>
        <fullName evidence="2">AbrB family transcriptional regulator</fullName>
    </submittedName>
</protein>
<keyword evidence="3" id="KW-1185">Reference proteome</keyword>
<dbReference type="EMBL" id="JAOPKZ010000007">
    <property type="protein sequence ID" value="MCU5746069.1"/>
    <property type="molecule type" value="Genomic_DNA"/>
</dbReference>
<feature type="transmembrane region" description="Helical" evidence="1">
    <location>
        <begin position="28"/>
        <end position="46"/>
    </location>
</feature>
<accession>A0ABT2QQ16</accession>
<feature type="transmembrane region" description="Helical" evidence="1">
    <location>
        <begin position="185"/>
        <end position="203"/>
    </location>
</feature>
<sequence length="354" mass="39082">MKKNLLNNVAVLVLAVGISLLLKLVHMLLPFMFGPIIAAIICVKGFKMELKWPFWISQLGLIVLGVQIGSTFTKTVIGDIKDDWMTVISISIMLLVIALVVSLLFKKIARVNTETAILSVIPGALSQMLLMAEEDKKANIMVVSLTQTSRIIFVVILVPFISYFTSTSNHGDSGKGAIQPDFTDAIGIPHFIILALAIAIVYFLMSKINFPTKQLLAPIFVLIGWNLITNITFTLDNYLIAAAQVMYMIRIGIQIAKLLDQLKGRIAFAIAFQNITLIIVSFIMVSLIAYFTNHSINDLFLGAAPGGMSQIILVAMETGADVALISSYHIFRVFFILFLIAPLINYYLKYRSSS</sequence>
<keyword evidence="1" id="KW-0812">Transmembrane</keyword>
<comment type="caution">
    <text evidence="2">The sequence shown here is derived from an EMBL/GenBank/DDBJ whole genome shotgun (WGS) entry which is preliminary data.</text>
</comment>
<feature type="transmembrane region" description="Helical" evidence="1">
    <location>
        <begin position="266"/>
        <end position="291"/>
    </location>
</feature>
<feature type="transmembrane region" description="Helical" evidence="1">
    <location>
        <begin position="215"/>
        <end position="233"/>
    </location>
</feature>
<dbReference type="PANTHER" id="PTHR38457">
    <property type="entry name" value="REGULATOR ABRB-RELATED"/>
    <property type="match status" value="1"/>
</dbReference>
<proteinExistence type="predicted"/>
<dbReference type="RefSeq" id="WP_262855508.1">
    <property type="nucleotide sequence ID" value="NZ_JAOPKZ010000007.1"/>
</dbReference>
<evidence type="ECO:0000256" key="1">
    <source>
        <dbReference type="SAM" id="Phobius"/>
    </source>
</evidence>